<dbReference type="EMBL" id="JAPZVP010000001">
    <property type="protein sequence ID" value="MDA1358230.1"/>
    <property type="molecule type" value="Genomic_DNA"/>
</dbReference>
<evidence type="ECO:0000256" key="7">
    <source>
        <dbReference type="RuleBase" id="RU363032"/>
    </source>
</evidence>
<dbReference type="GO" id="GO:0005886">
    <property type="term" value="C:plasma membrane"/>
    <property type="evidence" value="ECO:0007669"/>
    <property type="project" value="UniProtKB-SubCell"/>
</dbReference>
<dbReference type="Pfam" id="PF00528">
    <property type="entry name" value="BPD_transp_1"/>
    <property type="match status" value="1"/>
</dbReference>
<evidence type="ECO:0000256" key="4">
    <source>
        <dbReference type="ARBA" id="ARBA00022692"/>
    </source>
</evidence>
<feature type="transmembrane region" description="Helical" evidence="7">
    <location>
        <begin position="71"/>
        <end position="90"/>
    </location>
</feature>
<dbReference type="Proteomes" id="UP001146067">
    <property type="component" value="Unassembled WGS sequence"/>
</dbReference>
<feature type="domain" description="ABC transmembrane type-1" evidence="8">
    <location>
        <begin position="67"/>
        <end position="257"/>
    </location>
</feature>
<evidence type="ECO:0000256" key="1">
    <source>
        <dbReference type="ARBA" id="ARBA00004651"/>
    </source>
</evidence>
<evidence type="ECO:0000313" key="9">
    <source>
        <dbReference type="EMBL" id="MDA1358230.1"/>
    </source>
</evidence>
<evidence type="ECO:0000259" key="8">
    <source>
        <dbReference type="PROSITE" id="PS50928"/>
    </source>
</evidence>
<feature type="transmembrane region" description="Helical" evidence="7">
    <location>
        <begin position="178"/>
        <end position="203"/>
    </location>
</feature>
<dbReference type="InterPro" id="IPR000515">
    <property type="entry name" value="MetI-like"/>
</dbReference>
<feature type="transmembrane region" description="Helical" evidence="7">
    <location>
        <begin position="102"/>
        <end position="126"/>
    </location>
</feature>
<dbReference type="PANTHER" id="PTHR43744:SF12">
    <property type="entry name" value="ABC TRANSPORTER PERMEASE PROTEIN MG189-RELATED"/>
    <property type="match status" value="1"/>
</dbReference>
<keyword evidence="3" id="KW-1003">Cell membrane</keyword>
<dbReference type="GO" id="GO:0055085">
    <property type="term" value="P:transmembrane transport"/>
    <property type="evidence" value="ECO:0007669"/>
    <property type="project" value="InterPro"/>
</dbReference>
<sequence length="272" mass="30007">MKQLRSILLSVVMLPLAGIVAIPFYYILVNTLKTQPEISASPLGLPSGLDFSNYTEVFKALPIWQSFLNTLYVGVVSIALMLLIGSMAAYGMLIGQGRLTKFIGVICLIAFLVPGQTTLIPLYRMLSGMYLVDTLEGLIVLYLAGSIFCYFLIIGYMRTIPMELFESARIDGASAFRIYRSIVLPLIRPILVTVGVFQAMWVWNDFITPNVFINSPDKQTLVLQVYSAVGQFSTDWPAFMTLSVIVLAPLVVFFIVAQRHIVSGLVTGSVKG</sequence>
<protein>
    <submittedName>
        <fullName evidence="9">Carbohydrate ABC transporter permease</fullName>
    </submittedName>
</protein>
<dbReference type="CDD" id="cd06261">
    <property type="entry name" value="TM_PBP2"/>
    <property type="match status" value="1"/>
</dbReference>
<dbReference type="PROSITE" id="PS50928">
    <property type="entry name" value="ABC_TM1"/>
    <property type="match status" value="1"/>
</dbReference>
<feature type="transmembrane region" description="Helical" evidence="7">
    <location>
        <begin position="7"/>
        <end position="28"/>
    </location>
</feature>
<reference evidence="9" key="1">
    <citation type="submission" date="2022-12" db="EMBL/GenBank/DDBJ databases">
        <title>Gycomyces niveus sp.nov.,a novel actinomycete isolated from soil in Shouguan.</title>
        <authorList>
            <person name="Yang X."/>
        </authorList>
    </citation>
    <scope>NUCLEOTIDE SEQUENCE</scope>
    <source>
        <strain evidence="9">NEAU-A15</strain>
    </source>
</reference>
<evidence type="ECO:0000256" key="3">
    <source>
        <dbReference type="ARBA" id="ARBA00022475"/>
    </source>
</evidence>
<evidence type="ECO:0000256" key="2">
    <source>
        <dbReference type="ARBA" id="ARBA00022448"/>
    </source>
</evidence>
<evidence type="ECO:0000256" key="5">
    <source>
        <dbReference type="ARBA" id="ARBA00022989"/>
    </source>
</evidence>
<dbReference type="RefSeq" id="WP_270108016.1">
    <property type="nucleotide sequence ID" value="NZ_JAPZVP010000001.1"/>
</dbReference>
<dbReference type="InterPro" id="IPR035906">
    <property type="entry name" value="MetI-like_sf"/>
</dbReference>
<comment type="similarity">
    <text evidence="7">Belongs to the binding-protein-dependent transport system permease family.</text>
</comment>
<name>A0A9X3P7I8_9ACTN</name>
<dbReference type="Gene3D" id="1.10.3720.10">
    <property type="entry name" value="MetI-like"/>
    <property type="match status" value="1"/>
</dbReference>
<feature type="transmembrane region" description="Helical" evidence="7">
    <location>
        <begin position="138"/>
        <end position="157"/>
    </location>
</feature>
<comment type="subcellular location">
    <subcellularLocation>
        <location evidence="1 7">Cell membrane</location>
        <topology evidence="1 7">Multi-pass membrane protein</topology>
    </subcellularLocation>
</comment>
<comment type="caution">
    <text evidence="9">The sequence shown here is derived from an EMBL/GenBank/DDBJ whole genome shotgun (WGS) entry which is preliminary data.</text>
</comment>
<keyword evidence="6 7" id="KW-0472">Membrane</keyword>
<feature type="transmembrane region" description="Helical" evidence="7">
    <location>
        <begin position="236"/>
        <end position="257"/>
    </location>
</feature>
<keyword evidence="2 7" id="KW-0813">Transport</keyword>
<evidence type="ECO:0000256" key="6">
    <source>
        <dbReference type="ARBA" id="ARBA00023136"/>
    </source>
</evidence>
<proteinExistence type="inferred from homology"/>
<keyword evidence="5 7" id="KW-1133">Transmembrane helix</keyword>
<dbReference type="SUPFAM" id="SSF161098">
    <property type="entry name" value="MetI-like"/>
    <property type="match status" value="1"/>
</dbReference>
<keyword evidence="4 7" id="KW-0812">Transmembrane</keyword>
<keyword evidence="10" id="KW-1185">Reference proteome</keyword>
<accession>A0A9X3P7I8</accession>
<gene>
    <name evidence="9" type="ORF">O1R50_01240</name>
</gene>
<organism evidence="9 10">
    <name type="scientific">Glycomyces luteolus</name>
    <dbReference type="NCBI Taxonomy" id="2670330"/>
    <lineage>
        <taxon>Bacteria</taxon>
        <taxon>Bacillati</taxon>
        <taxon>Actinomycetota</taxon>
        <taxon>Actinomycetes</taxon>
        <taxon>Glycomycetales</taxon>
        <taxon>Glycomycetaceae</taxon>
        <taxon>Glycomyces</taxon>
    </lineage>
</organism>
<evidence type="ECO:0000313" key="10">
    <source>
        <dbReference type="Proteomes" id="UP001146067"/>
    </source>
</evidence>
<dbReference type="PANTHER" id="PTHR43744">
    <property type="entry name" value="ABC TRANSPORTER PERMEASE PROTEIN MG189-RELATED-RELATED"/>
    <property type="match status" value="1"/>
</dbReference>
<dbReference type="AlphaFoldDB" id="A0A9X3P7I8"/>